<dbReference type="RefSeq" id="WP_271190762.1">
    <property type="nucleotide sequence ID" value="NZ_CP115667.1"/>
</dbReference>
<dbReference type="PANTHER" id="PTHR43191">
    <property type="entry name" value="RRNA METHYLTRANSFERASE 3"/>
    <property type="match status" value="1"/>
</dbReference>
<keyword evidence="7" id="KW-1185">Reference proteome</keyword>
<comment type="similarity">
    <text evidence="1">Belongs to the class IV-like SAM-binding methyltransferase superfamily. RNA methyltransferase TrmH family.</text>
</comment>
<evidence type="ECO:0000313" key="7">
    <source>
        <dbReference type="Proteomes" id="UP001210339"/>
    </source>
</evidence>
<feature type="domain" description="tRNA/rRNA methyltransferase SpoU type" evidence="4">
    <location>
        <begin position="108"/>
        <end position="243"/>
    </location>
</feature>
<keyword evidence="3" id="KW-0808">Transferase</keyword>
<dbReference type="Proteomes" id="UP001210339">
    <property type="component" value="Chromosome"/>
</dbReference>
<evidence type="ECO:0000256" key="1">
    <source>
        <dbReference type="ARBA" id="ARBA00007228"/>
    </source>
</evidence>
<dbReference type="GO" id="GO:0008168">
    <property type="term" value="F:methyltransferase activity"/>
    <property type="evidence" value="ECO:0007669"/>
    <property type="project" value="UniProtKB-KW"/>
</dbReference>
<dbReference type="Pfam" id="PF00588">
    <property type="entry name" value="SpoU_methylase"/>
    <property type="match status" value="1"/>
</dbReference>
<dbReference type="GO" id="GO:0032259">
    <property type="term" value="P:methylation"/>
    <property type="evidence" value="ECO:0007669"/>
    <property type="project" value="UniProtKB-KW"/>
</dbReference>
<evidence type="ECO:0000313" key="6">
    <source>
        <dbReference type="EMBL" id="WBW49230.1"/>
    </source>
</evidence>
<dbReference type="SUPFAM" id="SSF55315">
    <property type="entry name" value="L30e-like"/>
    <property type="match status" value="1"/>
</dbReference>
<name>A0ABY7QSF1_9FIRM</name>
<dbReference type="Gene3D" id="3.30.1330.30">
    <property type="match status" value="1"/>
</dbReference>
<dbReference type="CDD" id="cd18095">
    <property type="entry name" value="SpoU-like_rRNA-MTase"/>
    <property type="match status" value="1"/>
</dbReference>
<evidence type="ECO:0000259" key="4">
    <source>
        <dbReference type="Pfam" id="PF00588"/>
    </source>
</evidence>
<evidence type="ECO:0000259" key="5">
    <source>
        <dbReference type="Pfam" id="PF22435"/>
    </source>
</evidence>
<dbReference type="Gene3D" id="3.40.1280.10">
    <property type="match status" value="1"/>
</dbReference>
<sequence length="247" mass="27273">MEIKYIDSKSNKLFKYLKNFKKKKYRYEARCFMIEGIVVLKEALSYSTPLYTVTTEAMLDQVRAVIDGTILVVSEALLNELSDTQSPQGVIAYFPFVHTSELPSSGRFILLDDIQDPGNAGGLIRSADGFNMGVIMTPACVDIYNPKTVRSTMASIFRTPLIILKSKRELAALKGRFDIVVTDVVDAESSVDFPFKKDTVVVLGNEAGGVSDDIKAYADATVRIPTEGIDSLNVNVAGSILMYEMQR</sequence>
<dbReference type="InterPro" id="IPR029064">
    <property type="entry name" value="Ribosomal_eL30-like_sf"/>
</dbReference>
<accession>A0ABY7QSF1</accession>
<evidence type="ECO:0000256" key="2">
    <source>
        <dbReference type="ARBA" id="ARBA00022603"/>
    </source>
</evidence>
<dbReference type="Pfam" id="PF22435">
    <property type="entry name" value="MRM3-like_sub_bind"/>
    <property type="match status" value="1"/>
</dbReference>
<dbReference type="InterPro" id="IPR053888">
    <property type="entry name" value="MRM3-like_sub_bind"/>
</dbReference>
<protein>
    <submittedName>
        <fullName evidence="6">RNA methyltransferase</fullName>
    </submittedName>
</protein>
<dbReference type="InterPro" id="IPR029026">
    <property type="entry name" value="tRNA_m1G_MTases_N"/>
</dbReference>
<dbReference type="InterPro" id="IPR001537">
    <property type="entry name" value="SpoU_MeTrfase"/>
</dbReference>
<feature type="domain" description="MRM3-like substrate binding" evidence="5">
    <location>
        <begin position="11"/>
        <end position="92"/>
    </location>
</feature>
<dbReference type="EMBL" id="CP115667">
    <property type="protein sequence ID" value="WBW49230.1"/>
    <property type="molecule type" value="Genomic_DNA"/>
</dbReference>
<reference evidence="6 7" key="1">
    <citation type="submission" date="2023-01" db="EMBL/GenBank/DDBJ databases">
        <authorList>
            <person name="Lee S.H."/>
            <person name="Jung H.S."/>
            <person name="Yun J.U."/>
        </authorList>
    </citation>
    <scope>NUCLEOTIDE SEQUENCE [LARGE SCALE GENOMIC DNA]</scope>
    <source>
        <strain evidence="6 7">CBA3646</strain>
    </source>
</reference>
<dbReference type="InterPro" id="IPR029028">
    <property type="entry name" value="Alpha/beta_knot_MTases"/>
</dbReference>
<proteinExistence type="inferred from homology"/>
<dbReference type="InterPro" id="IPR051259">
    <property type="entry name" value="rRNA_Methyltransferase"/>
</dbReference>
<organism evidence="6 7">
    <name type="scientific">Peptoniphilus equinus</name>
    <dbReference type="NCBI Taxonomy" id="3016343"/>
    <lineage>
        <taxon>Bacteria</taxon>
        <taxon>Bacillati</taxon>
        <taxon>Bacillota</taxon>
        <taxon>Tissierellia</taxon>
        <taxon>Tissierellales</taxon>
        <taxon>Peptoniphilaceae</taxon>
        <taxon>Peptoniphilus</taxon>
    </lineage>
</organism>
<gene>
    <name evidence="6" type="ORF">O6R05_04255</name>
</gene>
<keyword evidence="2 6" id="KW-0489">Methyltransferase</keyword>
<dbReference type="SUPFAM" id="SSF75217">
    <property type="entry name" value="alpha/beta knot"/>
    <property type="match status" value="1"/>
</dbReference>
<evidence type="ECO:0000256" key="3">
    <source>
        <dbReference type="ARBA" id="ARBA00022679"/>
    </source>
</evidence>
<dbReference type="PANTHER" id="PTHR43191:SF2">
    <property type="entry name" value="RRNA METHYLTRANSFERASE 3, MITOCHONDRIAL"/>
    <property type="match status" value="1"/>
</dbReference>